<organism evidence="1 2">
    <name type="scientific">Microcella humidisoli</name>
    <dbReference type="NCBI Taxonomy" id="2963406"/>
    <lineage>
        <taxon>Bacteria</taxon>
        <taxon>Bacillati</taxon>
        <taxon>Actinomycetota</taxon>
        <taxon>Actinomycetes</taxon>
        <taxon>Micrococcales</taxon>
        <taxon>Microbacteriaceae</taxon>
        <taxon>Microcella</taxon>
    </lineage>
</organism>
<gene>
    <name evidence="1" type="ORF">NNL39_05325</name>
</gene>
<dbReference type="InterPro" id="IPR036188">
    <property type="entry name" value="FAD/NAD-bd_sf"/>
</dbReference>
<sequence length="404" mass="43591">MTALPPESEFDLVDLVILGAGCAGLSLAARLASGDGDLSVVLVDTRTEFADDRSWSFWQHDHHPLRDIVAHEWSGWTYADLAGRSATHRVPGMSYQYIRGVDFYRWALAEIAGDERIDLRLGVAARDLSSVTLADGSSGVRVTTDEGALIARRVVDTRPRRTAALLYQCFSGVEVEHGGALATEADAVGLMTRMRSGADGLGFVYVLPLSPTRALVEWTRFSPVPLAESVVVAERDAELAALGLAGATVVREEGGILPMGRMPLDEQPMPGVVLAGNAGGALRDASGYAFLRIQQWARACAGALARGEDPAPHPAEPWVRRQMDRIFLQALRAHPERTADYFMAMARGVAPHRLLRFLTDRATAGDLASIIVSLPLLPFLAQLPDRRARLVAAASAARADRVAR</sequence>
<evidence type="ECO:0000313" key="1">
    <source>
        <dbReference type="EMBL" id="UTT63522.1"/>
    </source>
</evidence>
<dbReference type="EMBL" id="CP101497">
    <property type="protein sequence ID" value="UTT63522.1"/>
    <property type="molecule type" value="Genomic_DNA"/>
</dbReference>
<dbReference type="RefSeq" id="WP_255160652.1">
    <property type="nucleotide sequence ID" value="NZ_CP101497.1"/>
</dbReference>
<keyword evidence="2" id="KW-1185">Reference proteome</keyword>
<proteinExistence type="predicted"/>
<dbReference type="SUPFAM" id="SSF51905">
    <property type="entry name" value="FAD/NAD(P)-binding domain"/>
    <property type="match status" value="1"/>
</dbReference>
<protein>
    <submittedName>
        <fullName evidence="1">Lycopene cyclase family protein</fullName>
    </submittedName>
</protein>
<dbReference type="Gene3D" id="3.50.50.60">
    <property type="entry name" value="FAD/NAD(P)-binding domain"/>
    <property type="match status" value="1"/>
</dbReference>
<reference evidence="1" key="1">
    <citation type="submission" date="2022-07" db="EMBL/GenBank/DDBJ databases">
        <title>Taxonomic analysis of Microcella humidisoli nov. sp., isolated from riverside soil.</title>
        <authorList>
            <person name="Molina K.M."/>
            <person name="Kim S.B."/>
        </authorList>
    </citation>
    <scope>NUCLEOTIDE SEQUENCE</scope>
    <source>
        <strain evidence="1">MMS21-STM10</strain>
    </source>
</reference>
<name>A0ABY5FYW9_9MICO</name>
<accession>A0ABY5FYW9</accession>
<dbReference type="Pfam" id="PF05834">
    <property type="entry name" value="Lycopene_cycl"/>
    <property type="match status" value="1"/>
</dbReference>
<dbReference type="Proteomes" id="UP001060039">
    <property type="component" value="Chromosome"/>
</dbReference>
<evidence type="ECO:0000313" key="2">
    <source>
        <dbReference type="Proteomes" id="UP001060039"/>
    </source>
</evidence>